<dbReference type="RefSeq" id="WP_253863086.1">
    <property type="nucleotide sequence ID" value="NZ_BAAALN010000005.1"/>
</dbReference>
<protein>
    <submittedName>
        <fullName evidence="3">Uncharacterized protein</fullName>
    </submittedName>
</protein>
<feature type="compositionally biased region" description="Low complexity" evidence="1">
    <location>
        <begin position="20"/>
        <end position="40"/>
    </location>
</feature>
<keyword evidence="2" id="KW-0472">Membrane</keyword>
<keyword evidence="4" id="KW-1185">Reference proteome</keyword>
<keyword evidence="2" id="KW-0812">Transmembrane</keyword>
<evidence type="ECO:0000256" key="2">
    <source>
        <dbReference type="SAM" id="Phobius"/>
    </source>
</evidence>
<evidence type="ECO:0000256" key="1">
    <source>
        <dbReference type="SAM" id="MobiDB-lite"/>
    </source>
</evidence>
<reference evidence="3 4" key="1">
    <citation type="journal article" date="2019" name="Int. J. Syst. Evol. Microbiol.">
        <title>The Global Catalogue of Microorganisms (GCM) 10K type strain sequencing project: providing services to taxonomists for standard genome sequencing and annotation.</title>
        <authorList>
            <consortium name="The Broad Institute Genomics Platform"/>
            <consortium name="The Broad Institute Genome Sequencing Center for Infectious Disease"/>
            <person name="Wu L."/>
            <person name="Ma J."/>
        </authorList>
    </citation>
    <scope>NUCLEOTIDE SEQUENCE [LARGE SCALE GENOMIC DNA]</scope>
    <source>
        <strain evidence="3 4">JCM 13023</strain>
    </source>
</reference>
<sequence>MIDDDKIHKDGRGRKKGRNEAAANRAEANGAAANGAEANGAEANGAEATGAASNGAASNGAVTTGTASNGAASTSAAAQARGEEGKSGLRAAPVIAGGVAATTAAFLCSFFGVYGTVIGTGAISVLSTVGSELYLRSLRRSREAARRAKARAAALTESKGGGRSKGRTAVLDVPAESRQSTATQQPTAVYRRPTAVPGAVPHGSAADPTTRRILSNADQPTDYLGVPDRAGTAEGGEAGSASDPATGRGLLRRRWLVLAATSAVVFGIGLLVLTGFELVKGESLNGQGRSTVGAIIGDRGPSDSGDGAGDGRDGDTPATTEGRAPAETVDPSGGATPGEDVPQPSEEQGGGLPTGEQSVEPSEPAGEPEPTEADEPTTAPPEQPAEPEAGDAAPAP</sequence>
<proteinExistence type="predicted"/>
<feature type="transmembrane region" description="Helical" evidence="2">
    <location>
        <begin position="255"/>
        <end position="276"/>
    </location>
</feature>
<feature type="compositionally biased region" description="Low complexity" evidence="1">
    <location>
        <begin position="386"/>
        <end position="396"/>
    </location>
</feature>
<feature type="region of interest" description="Disordered" evidence="1">
    <location>
        <begin position="1"/>
        <end position="40"/>
    </location>
</feature>
<feature type="transmembrane region" description="Helical" evidence="2">
    <location>
        <begin position="91"/>
        <end position="112"/>
    </location>
</feature>
<comment type="caution">
    <text evidence="3">The sequence shown here is derived from an EMBL/GenBank/DDBJ whole genome shotgun (WGS) entry which is preliminary data.</text>
</comment>
<dbReference type="Proteomes" id="UP001500653">
    <property type="component" value="Unassembled WGS sequence"/>
</dbReference>
<feature type="compositionally biased region" description="Basic and acidic residues" evidence="1">
    <location>
        <begin position="1"/>
        <end position="10"/>
    </location>
</feature>
<evidence type="ECO:0000313" key="4">
    <source>
        <dbReference type="Proteomes" id="UP001500653"/>
    </source>
</evidence>
<evidence type="ECO:0000313" key="3">
    <source>
        <dbReference type="EMBL" id="GAA1237362.1"/>
    </source>
</evidence>
<accession>A0ABN1W8F9</accession>
<dbReference type="EMBL" id="BAAALN010000005">
    <property type="protein sequence ID" value="GAA1237362.1"/>
    <property type="molecule type" value="Genomic_DNA"/>
</dbReference>
<feature type="region of interest" description="Disordered" evidence="1">
    <location>
        <begin position="194"/>
        <end position="246"/>
    </location>
</feature>
<feature type="transmembrane region" description="Helical" evidence="2">
    <location>
        <begin position="118"/>
        <end position="135"/>
    </location>
</feature>
<feature type="region of interest" description="Disordered" evidence="1">
    <location>
        <begin position="283"/>
        <end position="396"/>
    </location>
</feature>
<name>A0ABN1W8F9_9PSEU</name>
<organism evidence="3 4">
    <name type="scientific">Prauserella halophila</name>
    <dbReference type="NCBI Taxonomy" id="185641"/>
    <lineage>
        <taxon>Bacteria</taxon>
        <taxon>Bacillati</taxon>
        <taxon>Actinomycetota</taxon>
        <taxon>Actinomycetes</taxon>
        <taxon>Pseudonocardiales</taxon>
        <taxon>Pseudonocardiaceae</taxon>
        <taxon>Prauserella</taxon>
    </lineage>
</organism>
<gene>
    <name evidence="3" type="ORF">GCM10009676_22200</name>
</gene>
<keyword evidence="2" id="KW-1133">Transmembrane helix</keyword>